<feature type="domain" description="Reverse transcriptase Ty1/copia-type" evidence="1">
    <location>
        <begin position="850"/>
        <end position="1031"/>
    </location>
</feature>
<sequence>MAQLNNTILQTTESWRKAGFSCAPYAGNDREDAKRFMKQFENAIDCESFNKGDWTGGDVLLGTHEGGTLNPAAGNAAAIASKNKLALVRSKQVLAIFAKHCLNETHAERVRSFRTSTHPAEDAWRDFLATECGGVTPETLEEGIKAECRDATILGTTGFQVGSIPHFTNWLQAKNNEITDVTHRLTEHELAVILLGAISKTAQGSISHEARQEYIRDPAARLYLQPNAGRGNPGDPPAGARSLSGVQAAFAAMWDAAVHDLAIHPRPKGKRQGGAGNSTRVDGHETDVYFEANAADAGVLFNYDPATGNIARAASARHVHSAFDIFLEHDHSVEELRDVFEAAMSSTPQAWEPSTLGGRLTIDSGASIHCGGDPNDITEPDGTIPKIKIRDASGSLQPVTLSGASTQVVKTRQSGFRESMRLKHWVYSPGLRTRLFSVERAFADDGIRSDFNNLKRLTLKSGSIVPFMETELGFPPSIRHGFVAAIVFYDWATSAISVGYLQSKEKDAILSAFKQFESDHADLLTKAGGKVTEWHRDNELTSGNIEAHLRGESTTSDPDEMADKLATRSTLSVPYDKNTNPGAERAIGIILRPMRIMAAQHDAGGNPFALWPFLMNQAVQIHNDLPTKRFDYKQSPSEACGRPVDLSKYHVMLSRCYVNVRDTMIKPGGKLMSTGNVATYLGFDERRQGHYVFVHKLNRITSTRDVTFPNNEMQFNQLPQVWDAHMYFPTDATQAMGNEYQQKVPLRSPPIQPPVAAGGQSGGDVVLDDASSADVLFHFRNSPHDEPVAFTAKMIAGPIPLPKNELEALASDNPYREQWLAAMKSDLDKKEGNKAWTYCDSAEVKSRGFRIHGGKWAFVIKYKPDGVTPLEFRARWVFKGFTEVYGRDYEDTFIGTIVGTTQRIMCAEAARRKCTLYDCDVRAAFTTATMDRELYFEGPRPFTKEGKCCRCDKSVEGSKQAGNLYYKEHAQVFTKSIGLERCPADPNLYRKCWDDGSFLYIGVLVDNSLILPSSKEKLEWFLTEYRKHYSITGMWFNIRNEGVSGRTRYWDLWMHFTREMYQKGMLEPHKVDTTEERADIFTKAMSMKAIADYFKFRNDIMNIKHANA</sequence>
<comment type="caution">
    <text evidence="2">The sequence shown here is derived from an EMBL/GenBank/DDBJ whole genome shotgun (WGS) entry which is preliminary data.</text>
</comment>
<dbReference type="OrthoDB" id="413361at2759"/>
<dbReference type="AlphaFoldDB" id="A0A0M0JQ82"/>
<protein>
    <submittedName>
        <fullName evidence="2">Retrovirus-related pol polyprotein from transposon tnt 1-94</fullName>
    </submittedName>
</protein>
<evidence type="ECO:0000313" key="3">
    <source>
        <dbReference type="Proteomes" id="UP000037460"/>
    </source>
</evidence>
<evidence type="ECO:0000313" key="2">
    <source>
        <dbReference type="EMBL" id="KOO28749.1"/>
    </source>
</evidence>
<dbReference type="InterPro" id="IPR013103">
    <property type="entry name" value="RVT_2"/>
</dbReference>
<dbReference type="GO" id="GO:0003676">
    <property type="term" value="F:nucleic acid binding"/>
    <property type="evidence" value="ECO:0007669"/>
    <property type="project" value="InterPro"/>
</dbReference>
<dbReference type="SUPFAM" id="SSF53098">
    <property type="entry name" value="Ribonuclease H-like"/>
    <property type="match status" value="1"/>
</dbReference>
<dbReference type="EMBL" id="JWZX01002519">
    <property type="protein sequence ID" value="KOO28749.1"/>
    <property type="molecule type" value="Genomic_DNA"/>
</dbReference>
<name>A0A0M0JQ82_9EUKA</name>
<dbReference type="Proteomes" id="UP000037460">
    <property type="component" value="Unassembled WGS sequence"/>
</dbReference>
<dbReference type="Pfam" id="PF07727">
    <property type="entry name" value="RVT_2"/>
    <property type="match status" value="1"/>
</dbReference>
<accession>A0A0M0JQ82</accession>
<dbReference type="InterPro" id="IPR036397">
    <property type="entry name" value="RNaseH_sf"/>
</dbReference>
<organism evidence="2 3">
    <name type="scientific">Chrysochromulina tobinii</name>
    <dbReference type="NCBI Taxonomy" id="1460289"/>
    <lineage>
        <taxon>Eukaryota</taxon>
        <taxon>Haptista</taxon>
        <taxon>Haptophyta</taxon>
        <taxon>Prymnesiophyceae</taxon>
        <taxon>Prymnesiales</taxon>
        <taxon>Chrysochromulinaceae</taxon>
        <taxon>Chrysochromulina</taxon>
    </lineage>
</organism>
<dbReference type="Gene3D" id="3.30.420.10">
    <property type="entry name" value="Ribonuclease H-like superfamily/Ribonuclease H"/>
    <property type="match status" value="1"/>
</dbReference>
<gene>
    <name evidence="2" type="ORF">Ctob_012852</name>
</gene>
<keyword evidence="3" id="KW-1185">Reference proteome</keyword>
<proteinExistence type="predicted"/>
<reference evidence="3" key="1">
    <citation type="journal article" date="2015" name="PLoS Genet.">
        <title>Genome Sequence and Transcriptome Analyses of Chrysochromulina tobin: Metabolic Tools for Enhanced Algal Fitness in the Prominent Order Prymnesiales (Haptophyceae).</title>
        <authorList>
            <person name="Hovde B.T."/>
            <person name="Deodato C.R."/>
            <person name="Hunsperger H.M."/>
            <person name="Ryken S.A."/>
            <person name="Yost W."/>
            <person name="Jha R.K."/>
            <person name="Patterson J."/>
            <person name="Monnat R.J. Jr."/>
            <person name="Barlow S.B."/>
            <person name="Starkenburg S.R."/>
            <person name="Cattolico R.A."/>
        </authorList>
    </citation>
    <scope>NUCLEOTIDE SEQUENCE</scope>
    <source>
        <strain evidence="3">CCMP291</strain>
    </source>
</reference>
<evidence type="ECO:0000259" key="1">
    <source>
        <dbReference type="Pfam" id="PF07727"/>
    </source>
</evidence>
<dbReference type="InterPro" id="IPR012337">
    <property type="entry name" value="RNaseH-like_sf"/>
</dbReference>